<dbReference type="Pfam" id="PF05235">
    <property type="entry name" value="CHAD"/>
    <property type="match status" value="1"/>
</dbReference>
<dbReference type="PANTHER" id="PTHR39339">
    <property type="entry name" value="SLR1444 PROTEIN"/>
    <property type="match status" value="1"/>
</dbReference>
<dbReference type="InterPro" id="IPR007899">
    <property type="entry name" value="CHAD_dom"/>
</dbReference>
<accession>A0ABY9GVM5</accession>
<evidence type="ECO:0000313" key="3">
    <source>
        <dbReference type="Proteomes" id="UP001230768"/>
    </source>
</evidence>
<dbReference type="EMBL" id="CP117430">
    <property type="protein sequence ID" value="WLI19773.1"/>
    <property type="molecule type" value="Genomic_DNA"/>
</dbReference>
<evidence type="ECO:0000313" key="2">
    <source>
        <dbReference type="EMBL" id="WLI19773.1"/>
    </source>
</evidence>
<reference evidence="2 3" key="1">
    <citation type="submission" date="2023-02" db="EMBL/GenBank/DDBJ databases">
        <title>Evolution of Hrp T3SS in non-pathogenic Pseudomonas fluorescens.</title>
        <authorList>
            <person name="Liao K."/>
            <person name="Wei H."/>
            <person name="Gu Y."/>
        </authorList>
    </citation>
    <scope>NUCLEOTIDE SEQUENCE [LARGE SCALE GENOMIC DNA]</scope>
    <source>
        <strain evidence="2 3">FP607</strain>
    </source>
</reference>
<dbReference type="RefSeq" id="WP_305425510.1">
    <property type="nucleotide sequence ID" value="NZ_CP117430.1"/>
</dbReference>
<dbReference type="InterPro" id="IPR038186">
    <property type="entry name" value="CHAD_dom_sf"/>
</dbReference>
<name>A0ABY9GVM5_9PSED</name>
<dbReference type="PANTHER" id="PTHR39339:SF1">
    <property type="entry name" value="CHAD DOMAIN-CONTAINING PROTEIN"/>
    <property type="match status" value="1"/>
</dbReference>
<protein>
    <submittedName>
        <fullName evidence="2">CHAD domain-containing protein</fullName>
    </submittedName>
</protein>
<feature type="domain" description="CHAD" evidence="1">
    <location>
        <begin position="1"/>
        <end position="254"/>
    </location>
</feature>
<sequence length="254" mass="28635">MAFVDSFVAQIVALEVGLYHAQARMGARTDSEALHDLRINLRRIRSLLRPLREIEGIAPLNEAAAAVGRLTTPARDLEVLIEELEAQGFPKQAHVRKAILQTSYSRIVKARAINQLFFQLDEWPSAFRAAERACELGRIKKTISKRLHKQIEHLKAALADPQFDRHQLRILVKRTRYLNDAFPQLSPLSGEAAASLKTVQSALGSWHDHFQWCLRAKHEKDLQPLAKAWHAAADTALLKAESQLAQLLRLLATK</sequence>
<keyword evidence="3" id="KW-1185">Reference proteome</keyword>
<gene>
    <name evidence="2" type="ORF">PSH88_06980</name>
</gene>
<proteinExistence type="predicted"/>
<dbReference type="PROSITE" id="PS51708">
    <property type="entry name" value="CHAD"/>
    <property type="match status" value="1"/>
</dbReference>
<dbReference type="Gene3D" id="1.40.20.10">
    <property type="entry name" value="CHAD domain"/>
    <property type="match status" value="1"/>
</dbReference>
<dbReference type="SMART" id="SM00880">
    <property type="entry name" value="CHAD"/>
    <property type="match status" value="1"/>
</dbReference>
<dbReference type="Proteomes" id="UP001230768">
    <property type="component" value="Chromosome"/>
</dbReference>
<evidence type="ECO:0000259" key="1">
    <source>
        <dbReference type="PROSITE" id="PS51708"/>
    </source>
</evidence>
<organism evidence="2 3">
    <name type="scientific">Pseudomonas wuhanensis</name>
    <dbReference type="NCBI Taxonomy" id="2954098"/>
    <lineage>
        <taxon>Bacteria</taxon>
        <taxon>Pseudomonadati</taxon>
        <taxon>Pseudomonadota</taxon>
        <taxon>Gammaproteobacteria</taxon>
        <taxon>Pseudomonadales</taxon>
        <taxon>Pseudomonadaceae</taxon>
        <taxon>Pseudomonas</taxon>
    </lineage>
</organism>